<sequence length="303" mass="35647">MRVDIPTIYHYTSKEAFPLVLKSKQLWLTEATALNDETEITHFTESFERMISEGKFEFPEMEPIVRSMLCKIKPERFGIACFSNERDSLTNWRLYGGDTTGLSIGFDAITLCRIHKRPDDRDAYKWIMEMRKANKKSIGGRPSNIVLRDIPNLFLEHVQYEDYPEQALIDKCLSVLPPRAKIDTRVLSVGFHLIRAACTLKKKSYQVEKEIRLIKNFRDYFQQDHELFDPGFLTENYAHRIVHGSRRLYYKHDFLVEQVREVMLGRNCTLEEADVRETLIELGFPHDLPISRSEHQYRTTNHI</sequence>
<evidence type="ECO:0000313" key="1">
    <source>
        <dbReference type="EMBL" id="AKO51990.1"/>
    </source>
</evidence>
<reference evidence="1 2" key="1">
    <citation type="submission" date="2015-05" db="EMBL/GenBank/DDBJ databases">
        <title>Complete genome of Marinobacter psychrophilus strain 20041T isolated from sea-ice of the Canadian Basin.</title>
        <authorList>
            <person name="Song L."/>
            <person name="Ren L."/>
            <person name="Yu Y."/>
            <person name="Wang X."/>
        </authorList>
    </citation>
    <scope>NUCLEOTIDE SEQUENCE [LARGE SCALE GENOMIC DNA]</scope>
    <source>
        <strain evidence="1 2">20041</strain>
    </source>
</reference>
<dbReference type="PATRIC" id="fig|330734.3.peg.1221"/>
<dbReference type="Proteomes" id="UP000036406">
    <property type="component" value="Chromosome"/>
</dbReference>
<name>A0A0H4I2V1_9GAMM</name>
<dbReference type="InterPro" id="IPR021352">
    <property type="entry name" value="DUF2971"/>
</dbReference>
<protein>
    <recommendedName>
        <fullName evidence="3">DUF2971 domain-containing protein</fullName>
    </recommendedName>
</protein>
<dbReference type="AlphaFoldDB" id="A0A0H4I2V1"/>
<dbReference type="KEGG" id="mpq:ABA45_05755"/>
<dbReference type="EMBL" id="CP011494">
    <property type="protein sequence ID" value="AKO51990.1"/>
    <property type="molecule type" value="Genomic_DNA"/>
</dbReference>
<organism evidence="1 2">
    <name type="scientific">Marinobacter psychrophilus</name>
    <dbReference type="NCBI Taxonomy" id="330734"/>
    <lineage>
        <taxon>Bacteria</taxon>
        <taxon>Pseudomonadati</taxon>
        <taxon>Pseudomonadota</taxon>
        <taxon>Gammaproteobacteria</taxon>
        <taxon>Pseudomonadales</taxon>
        <taxon>Marinobacteraceae</taxon>
        <taxon>Marinobacter</taxon>
    </lineage>
</organism>
<accession>A0A0H4I2V1</accession>
<keyword evidence="2" id="KW-1185">Reference proteome</keyword>
<dbReference type="RefSeq" id="WP_048384691.1">
    <property type="nucleotide sequence ID" value="NZ_CP011494.1"/>
</dbReference>
<dbReference type="Pfam" id="PF11185">
    <property type="entry name" value="DUF2971"/>
    <property type="match status" value="1"/>
</dbReference>
<evidence type="ECO:0000313" key="2">
    <source>
        <dbReference type="Proteomes" id="UP000036406"/>
    </source>
</evidence>
<gene>
    <name evidence="1" type="ORF">ABA45_05755</name>
</gene>
<evidence type="ECO:0008006" key="3">
    <source>
        <dbReference type="Google" id="ProtNLM"/>
    </source>
</evidence>
<proteinExistence type="predicted"/>